<dbReference type="EMBL" id="JACIJK010000001">
    <property type="protein sequence ID" value="MBB5713205.1"/>
    <property type="molecule type" value="Genomic_DNA"/>
</dbReference>
<accession>A0A7W9B9Q0</accession>
<sequence length="201" mass="21402">METEQDATVVEALDRRLSAQVNQKRKTWPVRLMGAASEIGDQPQMRLLCAATIGIAVVGRDNRLLKTGIKMLSAHTLATWAKSGVKSVVNRTRPESGDDPAVRWGDSDAHEENSFPSGHSAGAVSVAEAFARNYPNHALAARTAAFVVAAVQVPRGTHYAGDVAAGVVIGFAAEKASEAALGRGLRSFVAARSRPWRPYEA</sequence>
<evidence type="ECO:0000313" key="3">
    <source>
        <dbReference type="EMBL" id="MBB5713205.1"/>
    </source>
</evidence>
<protein>
    <submittedName>
        <fullName evidence="3">Membrane-associated phospholipid phosphatase</fullName>
    </submittedName>
</protein>
<feature type="region of interest" description="Disordered" evidence="1">
    <location>
        <begin position="89"/>
        <end position="117"/>
    </location>
</feature>
<comment type="caution">
    <text evidence="3">The sequence shown here is derived from an EMBL/GenBank/DDBJ whole genome shotgun (WGS) entry which is preliminary data.</text>
</comment>
<gene>
    <name evidence="3" type="ORF">FHS94_000024</name>
</gene>
<proteinExistence type="predicted"/>
<feature type="domain" description="Phosphatidic acid phosphatase type 2/haloperoxidase" evidence="2">
    <location>
        <begin position="67"/>
        <end position="178"/>
    </location>
</feature>
<keyword evidence="4" id="KW-1185">Reference proteome</keyword>
<dbReference type="Proteomes" id="UP000546200">
    <property type="component" value="Unassembled WGS sequence"/>
</dbReference>
<dbReference type="RefSeq" id="WP_184053051.1">
    <property type="nucleotide sequence ID" value="NZ_JACIJK010000001.1"/>
</dbReference>
<evidence type="ECO:0000256" key="1">
    <source>
        <dbReference type="SAM" id="MobiDB-lite"/>
    </source>
</evidence>
<name>A0A7W9B9Q0_9SPHN</name>
<reference evidence="3 4" key="1">
    <citation type="submission" date="2020-08" db="EMBL/GenBank/DDBJ databases">
        <title>Genomic Encyclopedia of Type Strains, Phase IV (KMG-IV): sequencing the most valuable type-strain genomes for metagenomic binning, comparative biology and taxonomic classification.</title>
        <authorList>
            <person name="Goeker M."/>
        </authorList>
    </citation>
    <scope>NUCLEOTIDE SEQUENCE [LARGE SCALE GENOMIC DNA]</scope>
    <source>
        <strain evidence="3 4">DSM 100044</strain>
    </source>
</reference>
<evidence type="ECO:0000259" key="2">
    <source>
        <dbReference type="SMART" id="SM00014"/>
    </source>
</evidence>
<dbReference type="Pfam" id="PF01569">
    <property type="entry name" value="PAP2"/>
    <property type="match status" value="1"/>
</dbReference>
<dbReference type="CDD" id="cd01610">
    <property type="entry name" value="PAP2_like"/>
    <property type="match status" value="1"/>
</dbReference>
<dbReference type="SMART" id="SM00014">
    <property type="entry name" value="acidPPc"/>
    <property type="match status" value="1"/>
</dbReference>
<dbReference type="InterPro" id="IPR000326">
    <property type="entry name" value="PAP2/HPO"/>
</dbReference>
<dbReference type="SUPFAM" id="SSF48317">
    <property type="entry name" value="Acid phosphatase/Vanadium-dependent haloperoxidase"/>
    <property type="match status" value="1"/>
</dbReference>
<dbReference type="InterPro" id="IPR036938">
    <property type="entry name" value="PAP2/HPO_sf"/>
</dbReference>
<dbReference type="Gene3D" id="1.20.144.10">
    <property type="entry name" value="Phosphatidic acid phosphatase type 2/haloperoxidase"/>
    <property type="match status" value="1"/>
</dbReference>
<organism evidence="3 4">
    <name type="scientific">Sphingomonas aerophila</name>
    <dbReference type="NCBI Taxonomy" id="1344948"/>
    <lineage>
        <taxon>Bacteria</taxon>
        <taxon>Pseudomonadati</taxon>
        <taxon>Pseudomonadota</taxon>
        <taxon>Alphaproteobacteria</taxon>
        <taxon>Sphingomonadales</taxon>
        <taxon>Sphingomonadaceae</taxon>
        <taxon>Sphingomonas</taxon>
    </lineage>
</organism>
<evidence type="ECO:0000313" key="4">
    <source>
        <dbReference type="Proteomes" id="UP000546200"/>
    </source>
</evidence>
<dbReference type="AlphaFoldDB" id="A0A7W9B9Q0"/>